<proteinExistence type="predicted"/>
<evidence type="ECO:0000313" key="1">
    <source>
        <dbReference type="EMBL" id="ABM80412.1"/>
    </source>
</evidence>
<dbReference type="Proteomes" id="UP000002593">
    <property type="component" value="Chromosome"/>
</dbReference>
<gene>
    <name evidence="1" type="ordered locus">Hbut_0552</name>
</gene>
<evidence type="ECO:0000313" key="2">
    <source>
        <dbReference type="Proteomes" id="UP000002593"/>
    </source>
</evidence>
<accession>A2BKA1</accession>
<keyword evidence="2" id="KW-1185">Reference proteome</keyword>
<dbReference type="EMBL" id="CP000493">
    <property type="protein sequence ID" value="ABM80412.1"/>
    <property type="molecule type" value="Genomic_DNA"/>
</dbReference>
<dbReference type="STRING" id="415426.Hbut_0552"/>
<reference evidence="1 2" key="1">
    <citation type="journal article" date="2007" name="Archaea">
        <title>The genome of Hyperthermus butylicus: a sulfur-reducing, peptide fermenting, neutrophilic Crenarchaeote growing up to 108 degrees C.</title>
        <authorList>
            <person name="Brugger K."/>
            <person name="Chen L."/>
            <person name="Stark M."/>
            <person name="Zibat A."/>
            <person name="Redder P."/>
            <person name="Ruepp A."/>
            <person name="Awayez M."/>
            <person name="She Q."/>
            <person name="Garrett R.A."/>
            <person name="Klenk H.P."/>
        </authorList>
    </citation>
    <scope>NUCLEOTIDE SEQUENCE [LARGE SCALE GENOMIC DNA]</scope>
    <source>
        <strain evidence="2">DSM 5456 / JCM 9403 / PLM1-5</strain>
    </source>
</reference>
<dbReference type="KEGG" id="hbu:Hbut_0552"/>
<organism evidence="1 2">
    <name type="scientific">Hyperthermus butylicus (strain DSM 5456 / JCM 9403 / PLM1-5)</name>
    <dbReference type="NCBI Taxonomy" id="415426"/>
    <lineage>
        <taxon>Archaea</taxon>
        <taxon>Thermoproteota</taxon>
        <taxon>Thermoprotei</taxon>
        <taxon>Desulfurococcales</taxon>
        <taxon>Pyrodictiaceae</taxon>
        <taxon>Hyperthermus</taxon>
    </lineage>
</organism>
<name>A2BKA1_HYPBU</name>
<dbReference type="HOGENOM" id="CLU_2299306_0_0_2"/>
<protein>
    <submittedName>
        <fullName evidence="1">Uncharacterized protein</fullName>
    </submittedName>
</protein>
<dbReference type="AlphaFoldDB" id="A2BKA1"/>
<dbReference type="eggNOG" id="arCOG06076">
    <property type="taxonomic scope" value="Archaea"/>
</dbReference>
<dbReference type="EnsemblBacteria" id="ABM80412">
    <property type="protein sequence ID" value="ABM80412"/>
    <property type="gene ID" value="Hbut_0552"/>
</dbReference>
<sequence length="100" mass="11739">MSASLSMVDEELVVVEEPRFDPVESVVTNKWTFYRLEGKDLRYLDEVEFRFRIYTLRELVTLARSAGWELVEAVSDPVKATPYKPYRSPFNLVFRRTVST</sequence>